<dbReference type="InterPro" id="IPR024252">
    <property type="entry name" value="DUF2528"/>
</dbReference>
<evidence type="ECO:0000313" key="1">
    <source>
        <dbReference type="EMBL" id="MBQ0268510.1"/>
    </source>
</evidence>
<dbReference type="AlphaFoldDB" id="A0A8I2AG36"/>
<organism evidence="1 2">
    <name type="scientific">Providencia huaxiensis</name>
    <dbReference type="NCBI Taxonomy" id="2027290"/>
    <lineage>
        <taxon>Bacteria</taxon>
        <taxon>Pseudomonadati</taxon>
        <taxon>Pseudomonadota</taxon>
        <taxon>Gammaproteobacteria</taxon>
        <taxon>Enterobacterales</taxon>
        <taxon>Morganellaceae</taxon>
        <taxon>Providencia</taxon>
    </lineage>
</organism>
<comment type="caution">
    <text evidence="1">The sequence shown here is derived from an EMBL/GenBank/DDBJ whole genome shotgun (WGS) entry which is preliminary data.</text>
</comment>
<dbReference type="EMBL" id="JAGKLY010000003">
    <property type="protein sequence ID" value="MBQ0268510.1"/>
    <property type="molecule type" value="Genomic_DNA"/>
</dbReference>
<sequence>MRQIKISSGAWQKDLEMVITVIDEDKFKTQCEQINKFYCDAEYRAKKYVSHEKAGFAMFCAECFQQVAFNNFKDEEWVTEQFDWSKDKGIDGYPSLDDMGIRIDEIESWFIDYDEIEMTGW</sequence>
<dbReference type="Proteomes" id="UP000674270">
    <property type="component" value="Unassembled WGS sequence"/>
</dbReference>
<gene>
    <name evidence="1" type="ORF">J7T18_09395</name>
</gene>
<dbReference type="Pfam" id="PF10800">
    <property type="entry name" value="DUF2528"/>
    <property type="match status" value="1"/>
</dbReference>
<evidence type="ECO:0000313" key="2">
    <source>
        <dbReference type="Proteomes" id="UP000674270"/>
    </source>
</evidence>
<dbReference type="RefSeq" id="WP_210848372.1">
    <property type="nucleotide sequence ID" value="NZ_JAGKLY010000003.1"/>
</dbReference>
<proteinExistence type="predicted"/>
<name>A0A8I2AG36_9GAMM</name>
<protein>
    <submittedName>
        <fullName evidence="1">DUF2528 family protein</fullName>
    </submittedName>
</protein>
<accession>A0A8I2AG36</accession>
<reference evidence="1" key="1">
    <citation type="submission" date="2021-03" db="EMBL/GenBank/DDBJ databases">
        <authorList>
            <person name="Stanton E."/>
        </authorList>
    </citation>
    <scope>NUCLEOTIDE SEQUENCE</scope>
    <source>
        <strain evidence="1">2020EL-00113</strain>
    </source>
</reference>